<feature type="compositionally biased region" description="Polar residues" evidence="1">
    <location>
        <begin position="27"/>
        <end position="43"/>
    </location>
</feature>
<reference evidence="3" key="1">
    <citation type="submission" date="2020-11" db="EMBL/GenBank/DDBJ databases">
        <authorList>
            <consortium name="DOE Joint Genome Institute"/>
            <person name="Ahrendt S."/>
            <person name="Riley R."/>
            <person name="Andreopoulos W."/>
            <person name="Labutti K."/>
            <person name="Pangilinan J."/>
            <person name="Ruiz-Duenas F.J."/>
            <person name="Barrasa J.M."/>
            <person name="Sanchez-Garcia M."/>
            <person name="Camarero S."/>
            <person name="Miyauchi S."/>
            <person name="Serrano A."/>
            <person name="Linde D."/>
            <person name="Babiker R."/>
            <person name="Drula E."/>
            <person name="Ayuso-Fernandez I."/>
            <person name="Pacheco R."/>
            <person name="Padilla G."/>
            <person name="Ferreira P."/>
            <person name="Barriuso J."/>
            <person name="Kellner H."/>
            <person name="Castanera R."/>
            <person name="Alfaro M."/>
            <person name="Ramirez L."/>
            <person name="Pisabarro A.G."/>
            <person name="Kuo A."/>
            <person name="Tritt A."/>
            <person name="Lipzen A."/>
            <person name="He G."/>
            <person name="Yan M."/>
            <person name="Ng V."/>
            <person name="Cullen D."/>
            <person name="Martin F."/>
            <person name="Rosso M.-N."/>
            <person name="Henrissat B."/>
            <person name="Hibbett D."/>
            <person name="Martinez A.T."/>
            <person name="Grigoriev I.V."/>
        </authorList>
    </citation>
    <scope>NUCLEOTIDE SEQUENCE</scope>
    <source>
        <strain evidence="3">MF-IS2</strain>
    </source>
</reference>
<dbReference type="OrthoDB" id="2538110at2759"/>
<name>A0A9P5X7L3_9AGAR</name>
<keyword evidence="2" id="KW-0812">Transmembrane</keyword>
<dbReference type="AlphaFoldDB" id="A0A9P5X7L3"/>
<comment type="caution">
    <text evidence="3">The sequence shown here is derived from an EMBL/GenBank/DDBJ whole genome shotgun (WGS) entry which is preliminary data.</text>
</comment>
<evidence type="ECO:0000256" key="2">
    <source>
        <dbReference type="SAM" id="Phobius"/>
    </source>
</evidence>
<evidence type="ECO:0000313" key="4">
    <source>
        <dbReference type="Proteomes" id="UP000807342"/>
    </source>
</evidence>
<keyword evidence="2" id="KW-1133">Transmembrane helix</keyword>
<sequence length="127" mass="14411">MSTAKYQRLPSSPSSSSPDIRLKARRSSSLETPDSPSGSSITLFDNEDDTERGTFRHLPAYDSDPRFHQPTPSPYARVALIVFIAVMFYIGFMMRAEIFWSIVGQQEEKIHSESEKWAGWAEAQDSY</sequence>
<keyword evidence="2" id="KW-0472">Membrane</keyword>
<keyword evidence="4" id="KW-1185">Reference proteome</keyword>
<gene>
    <name evidence="3" type="ORF">P691DRAFT_806128</name>
</gene>
<accession>A0A9P5X7L3</accession>
<dbReference type="EMBL" id="MU151321">
    <property type="protein sequence ID" value="KAF9445154.1"/>
    <property type="molecule type" value="Genomic_DNA"/>
</dbReference>
<protein>
    <submittedName>
        <fullName evidence="3">Uncharacterized protein</fullName>
    </submittedName>
</protein>
<evidence type="ECO:0000313" key="3">
    <source>
        <dbReference type="EMBL" id="KAF9445154.1"/>
    </source>
</evidence>
<feature type="transmembrane region" description="Helical" evidence="2">
    <location>
        <begin position="75"/>
        <end position="92"/>
    </location>
</feature>
<proteinExistence type="predicted"/>
<feature type="region of interest" description="Disordered" evidence="1">
    <location>
        <begin position="1"/>
        <end position="68"/>
    </location>
</feature>
<dbReference type="Proteomes" id="UP000807342">
    <property type="component" value="Unassembled WGS sequence"/>
</dbReference>
<evidence type="ECO:0000256" key="1">
    <source>
        <dbReference type="SAM" id="MobiDB-lite"/>
    </source>
</evidence>
<organism evidence="3 4">
    <name type="scientific">Macrolepiota fuliginosa MF-IS2</name>
    <dbReference type="NCBI Taxonomy" id="1400762"/>
    <lineage>
        <taxon>Eukaryota</taxon>
        <taxon>Fungi</taxon>
        <taxon>Dikarya</taxon>
        <taxon>Basidiomycota</taxon>
        <taxon>Agaricomycotina</taxon>
        <taxon>Agaricomycetes</taxon>
        <taxon>Agaricomycetidae</taxon>
        <taxon>Agaricales</taxon>
        <taxon>Agaricineae</taxon>
        <taxon>Agaricaceae</taxon>
        <taxon>Macrolepiota</taxon>
    </lineage>
</organism>